<dbReference type="FunFam" id="3.40.50.620:FF:000095">
    <property type="entry name" value="Phosphoadenosine phosphosulfate reductase"/>
    <property type="match status" value="1"/>
</dbReference>
<dbReference type="PIRSF" id="PIRSF000857">
    <property type="entry name" value="PAPS_reductase"/>
    <property type="match status" value="1"/>
</dbReference>
<dbReference type="NCBIfam" id="TIGR02055">
    <property type="entry name" value="APS_reductase"/>
    <property type="match status" value="1"/>
</dbReference>
<dbReference type="GO" id="GO:0043866">
    <property type="term" value="F:adenylyl-sulfate reductase (thioredoxin) activity"/>
    <property type="evidence" value="ECO:0007669"/>
    <property type="project" value="UniProtKB-EC"/>
</dbReference>
<keyword evidence="4 12" id="KW-0408">Iron</keyword>
<dbReference type="NCBIfam" id="NF002537">
    <property type="entry name" value="PRK02090.1"/>
    <property type="match status" value="1"/>
</dbReference>
<dbReference type="AlphaFoldDB" id="A0A917ASF2"/>
<evidence type="ECO:0000256" key="12">
    <source>
        <dbReference type="HAMAP-Rule" id="MF_00063"/>
    </source>
</evidence>
<dbReference type="GO" id="GO:0019344">
    <property type="term" value="P:cysteine biosynthetic process"/>
    <property type="evidence" value="ECO:0007669"/>
    <property type="project" value="InterPro"/>
</dbReference>
<evidence type="ECO:0000256" key="8">
    <source>
        <dbReference type="ARBA" id="ARBA00024386"/>
    </source>
</evidence>
<name>A0A917ASF2_9BACI</name>
<proteinExistence type="inferred from homology"/>
<dbReference type="GO" id="GO:0051539">
    <property type="term" value="F:4 iron, 4 sulfur cluster binding"/>
    <property type="evidence" value="ECO:0007669"/>
    <property type="project" value="UniProtKB-UniRule"/>
</dbReference>
<dbReference type="PANTHER" id="PTHR46509">
    <property type="entry name" value="PHOSPHOADENOSINE PHOSPHOSULFATE REDUCTASE"/>
    <property type="match status" value="1"/>
</dbReference>
<comment type="catalytic activity">
    <reaction evidence="12">
        <text>[thioredoxin]-disulfide + sulfite + AMP + 2 H(+) = adenosine 5'-phosphosulfate + [thioredoxin]-dithiol</text>
        <dbReference type="Rhea" id="RHEA:21976"/>
        <dbReference type="Rhea" id="RHEA-COMP:10698"/>
        <dbReference type="Rhea" id="RHEA-COMP:10700"/>
        <dbReference type="ChEBI" id="CHEBI:15378"/>
        <dbReference type="ChEBI" id="CHEBI:17359"/>
        <dbReference type="ChEBI" id="CHEBI:29950"/>
        <dbReference type="ChEBI" id="CHEBI:50058"/>
        <dbReference type="ChEBI" id="CHEBI:58243"/>
        <dbReference type="ChEBI" id="CHEBI:456215"/>
        <dbReference type="EC" id="1.8.4.10"/>
    </reaction>
</comment>
<feature type="active site" description="Nucleophile; cysteine thiosulfonate intermediate" evidence="12">
    <location>
        <position position="235"/>
    </location>
</feature>
<dbReference type="GO" id="GO:0019379">
    <property type="term" value="P:sulfate assimilation, phosphoadenylyl sulfate reduction by phosphoadenylyl-sulfate reductase (thioredoxin)"/>
    <property type="evidence" value="ECO:0007669"/>
    <property type="project" value="UniProtKB-UniRule"/>
</dbReference>
<comment type="subcellular location">
    <subcellularLocation>
        <location evidence="12">Cytoplasm</location>
    </subcellularLocation>
</comment>
<dbReference type="InterPro" id="IPR011798">
    <property type="entry name" value="APS_reductase"/>
</dbReference>
<evidence type="ECO:0000256" key="5">
    <source>
        <dbReference type="ARBA" id="ARBA00023014"/>
    </source>
</evidence>
<keyword evidence="15" id="KW-1185">Reference proteome</keyword>
<dbReference type="NCBIfam" id="TIGR00434">
    <property type="entry name" value="cysH"/>
    <property type="match status" value="1"/>
</dbReference>
<reference evidence="14" key="2">
    <citation type="submission" date="2020-09" db="EMBL/GenBank/DDBJ databases">
        <authorList>
            <person name="Sun Q."/>
            <person name="Zhou Y."/>
        </authorList>
    </citation>
    <scope>NUCLEOTIDE SEQUENCE</scope>
    <source>
        <strain evidence="14">CGMCC 1.12698</strain>
    </source>
</reference>
<evidence type="ECO:0000256" key="11">
    <source>
        <dbReference type="ARBA" id="ARBA00032041"/>
    </source>
</evidence>
<dbReference type="InterPro" id="IPR002500">
    <property type="entry name" value="PAPS_reduct_dom"/>
</dbReference>
<protein>
    <recommendedName>
        <fullName evidence="9 12">Adenosine 5'-phosphosulfate reductase</fullName>
        <shortName evidence="12">APS reductase</shortName>
        <ecNumber evidence="8 12">1.8.4.10</ecNumber>
    </recommendedName>
    <alternativeName>
        <fullName evidence="11 12">5'-adenylylsulfate reductase</fullName>
    </alternativeName>
    <alternativeName>
        <fullName evidence="10 12">Thioredoxin-dependent 5'-adenylylsulfate reductase</fullName>
    </alternativeName>
</protein>
<comment type="caution">
    <text evidence="14">The sequence shown here is derived from an EMBL/GenBank/DDBJ whole genome shotgun (WGS) entry which is preliminary data.</text>
</comment>
<keyword evidence="5 12" id="KW-0411">Iron-sulfur</keyword>
<evidence type="ECO:0000256" key="7">
    <source>
        <dbReference type="ARBA" id="ARBA00024327"/>
    </source>
</evidence>
<accession>A0A917ASF2</accession>
<dbReference type="GO" id="GO:0004604">
    <property type="term" value="F:phosphoadenylyl-sulfate reductase (thioredoxin) activity"/>
    <property type="evidence" value="ECO:0007669"/>
    <property type="project" value="UniProtKB-UniRule"/>
</dbReference>
<feature type="domain" description="Phosphoadenosine phosphosulphate reductase" evidence="13">
    <location>
        <begin position="44"/>
        <end position="215"/>
    </location>
</feature>
<sequence>MEGRTILTYNNWVEADVPKFEEENETKGALDVLKWAYDTYKEDIVYACSFGIEGIVLIDLIAQVNDSARIVFLDTGLHFKETYDVIEKVRTRYPSLRIEMKKPALTVEEQKEQYGDELWKHKPGRCCEMRKVIPLQETLSGKTAWISGLRKDQSPTRKYTKYVNRDYRFESLKVCPLVHWTWDEIWEYVRKYDLAYNVLHDQNYPSIGCEMCTLPTTDPNDHRAGRWSGMDKTECGLHRD</sequence>
<comment type="function">
    <text evidence="6 12">Catalyzes the formation of sulfite from adenosine 5'-phosphosulfate (APS) using thioredoxin as an electron donor.</text>
</comment>
<evidence type="ECO:0000256" key="1">
    <source>
        <dbReference type="ARBA" id="ARBA00009732"/>
    </source>
</evidence>
<feature type="binding site" evidence="12">
    <location>
        <position position="127"/>
    </location>
    <ligand>
        <name>[4Fe-4S] cluster</name>
        <dbReference type="ChEBI" id="CHEBI:49883"/>
    </ligand>
</feature>
<organism evidence="14 15">
    <name type="scientific">Priestia taiwanensis</name>
    <dbReference type="NCBI Taxonomy" id="1347902"/>
    <lineage>
        <taxon>Bacteria</taxon>
        <taxon>Bacillati</taxon>
        <taxon>Bacillota</taxon>
        <taxon>Bacilli</taxon>
        <taxon>Bacillales</taxon>
        <taxon>Bacillaceae</taxon>
        <taxon>Priestia</taxon>
    </lineage>
</organism>
<dbReference type="CDD" id="cd23945">
    <property type="entry name" value="PAPS_reductase"/>
    <property type="match status" value="1"/>
</dbReference>
<gene>
    <name evidence="14" type="primary">yitB</name>
    <name evidence="12" type="synonym">cysH</name>
    <name evidence="14" type="ORF">GCM10007140_21370</name>
</gene>
<dbReference type="EC" id="1.8.4.10" evidence="8 12"/>
<evidence type="ECO:0000256" key="9">
    <source>
        <dbReference type="ARBA" id="ARBA00029514"/>
    </source>
</evidence>
<feature type="binding site" evidence="12">
    <location>
        <position position="212"/>
    </location>
    <ligand>
        <name>[4Fe-4S] cluster</name>
        <dbReference type="ChEBI" id="CHEBI:49883"/>
    </ligand>
</feature>
<dbReference type="EMBL" id="BMFK01000001">
    <property type="protein sequence ID" value="GGE71192.1"/>
    <property type="molecule type" value="Genomic_DNA"/>
</dbReference>
<reference evidence="14" key="1">
    <citation type="journal article" date="2014" name="Int. J. Syst. Evol. Microbiol.">
        <title>Complete genome sequence of Corynebacterium casei LMG S-19264T (=DSM 44701T), isolated from a smear-ripened cheese.</title>
        <authorList>
            <consortium name="US DOE Joint Genome Institute (JGI-PGF)"/>
            <person name="Walter F."/>
            <person name="Albersmeier A."/>
            <person name="Kalinowski J."/>
            <person name="Ruckert C."/>
        </authorList>
    </citation>
    <scope>NUCLEOTIDE SEQUENCE</scope>
    <source>
        <strain evidence="14">CGMCC 1.12698</strain>
    </source>
</reference>
<dbReference type="InterPro" id="IPR004511">
    <property type="entry name" value="PAPS/APS_Rdtase"/>
</dbReference>
<keyword evidence="2 12" id="KW-0963">Cytoplasm</keyword>
<dbReference type="HAMAP" id="MF_00063">
    <property type="entry name" value="CysH"/>
    <property type="match status" value="1"/>
</dbReference>
<keyword evidence="12" id="KW-0479">Metal-binding</keyword>
<evidence type="ECO:0000256" key="4">
    <source>
        <dbReference type="ARBA" id="ARBA00023004"/>
    </source>
</evidence>
<dbReference type="GO" id="GO:0005737">
    <property type="term" value="C:cytoplasm"/>
    <property type="evidence" value="ECO:0007669"/>
    <property type="project" value="UniProtKB-SubCell"/>
</dbReference>
<comment type="cofactor">
    <cofactor evidence="12">
        <name>[4Fe-4S] cluster</name>
        <dbReference type="ChEBI" id="CHEBI:49883"/>
    </cofactor>
    <text evidence="12">Binds 1 [4Fe-4S] cluster per subunit.</text>
</comment>
<evidence type="ECO:0000259" key="13">
    <source>
        <dbReference type="Pfam" id="PF01507"/>
    </source>
</evidence>
<dbReference type="InterPro" id="IPR014729">
    <property type="entry name" value="Rossmann-like_a/b/a_fold"/>
</dbReference>
<feature type="binding site" evidence="12">
    <location>
        <position position="126"/>
    </location>
    <ligand>
        <name>[4Fe-4S] cluster</name>
        <dbReference type="ChEBI" id="CHEBI:49883"/>
    </ligand>
</feature>
<dbReference type="PANTHER" id="PTHR46509:SF1">
    <property type="entry name" value="PHOSPHOADENOSINE PHOSPHOSULFATE REDUCTASE"/>
    <property type="match status" value="1"/>
</dbReference>
<comment type="pathway">
    <text evidence="7 12">Sulfur metabolism; hydrogen sulfide biosynthesis; sulfite from sulfate.</text>
</comment>
<evidence type="ECO:0000256" key="2">
    <source>
        <dbReference type="ARBA" id="ARBA00022490"/>
    </source>
</evidence>
<evidence type="ECO:0000313" key="15">
    <source>
        <dbReference type="Proteomes" id="UP000605259"/>
    </source>
</evidence>
<feature type="binding site" evidence="12">
    <location>
        <position position="209"/>
    </location>
    <ligand>
        <name>[4Fe-4S] cluster</name>
        <dbReference type="ChEBI" id="CHEBI:49883"/>
    </ligand>
</feature>
<dbReference type="GO" id="GO:0046872">
    <property type="term" value="F:metal ion binding"/>
    <property type="evidence" value="ECO:0007669"/>
    <property type="project" value="UniProtKB-KW"/>
</dbReference>
<dbReference type="Proteomes" id="UP000605259">
    <property type="component" value="Unassembled WGS sequence"/>
</dbReference>
<evidence type="ECO:0000256" key="10">
    <source>
        <dbReference type="ARBA" id="ARBA00030894"/>
    </source>
</evidence>
<evidence type="ECO:0000256" key="6">
    <source>
        <dbReference type="ARBA" id="ARBA00024298"/>
    </source>
</evidence>
<evidence type="ECO:0000256" key="3">
    <source>
        <dbReference type="ARBA" id="ARBA00023002"/>
    </source>
</evidence>
<dbReference type="SUPFAM" id="SSF52402">
    <property type="entry name" value="Adenine nucleotide alpha hydrolases-like"/>
    <property type="match status" value="1"/>
</dbReference>
<dbReference type="GO" id="GO:0070814">
    <property type="term" value="P:hydrogen sulfide biosynthetic process"/>
    <property type="evidence" value="ECO:0007669"/>
    <property type="project" value="UniProtKB-UniRule"/>
</dbReference>
<comment type="similarity">
    <text evidence="1 12">Belongs to the PAPS reductase family. CysH subfamily.</text>
</comment>
<dbReference type="Pfam" id="PF01507">
    <property type="entry name" value="PAPS_reduct"/>
    <property type="match status" value="1"/>
</dbReference>
<dbReference type="Gene3D" id="3.40.50.620">
    <property type="entry name" value="HUPs"/>
    <property type="match status" value="1"/>
</dbReference>
<evidence type="ECO:0000313" key="14">
    <source>
        <dbReference type="EMBL" id="GGE71192.1"/>
    </source>
</evidence>
<keyword evidence="3 12" id="KW-0560">Oxidoreductase</keyword>